<dbReference type="Proteomes" id="UP001500305">
    <property type="component" value="Unassembled WGS sequence"/>
</dbReference>
<feature type="transmembrane region" description="Helical" evidence="1">
    <location>
        <begin position="113"/>
        <end position="134"/>
    </location>
</feature>
<keyword evidence="1" id="KW-0812">Transmembrane</keyword>
<feature type="transmembrane region" description="Helical" evidence="1">
    <location>
        <begin position="176"/>
        <end position="195"/>
    </location>
</feature>
<feature type="transmembrane region" description="Helical" evidence="1">
    <location>
        <begin position="238"/>
        <end position="258"/>
    </location>
</feature>
<feature type="transmembrane region" description="Helical" evidence="1">
    <location>
        <begin position="150"/>
        <end position="170"/>
    </location>
</feature>
<sequence length="265" mass="28552">MTTAPLQQNGQTTPSRHATARHALSKVPEVTALFWIIKVLTTGMGETASDFLAHVMDPMIAVALGGIGLVVSLVVQFSVRRYVAWIYWTTIVMVSVFGTMAADVMHVALGVPYLVATPFFLLALAAIFGVWYAAERTLSIHSVHTRRREVFYWATVLATFALGTAAGDLTATTMDLGYLGSGVMFAALIAVPALAHRWLRLDAIPSFWIAYVLTRPLGASFADWMAVSHERGGLDLGLGPVTAGWTAAILALVGYLAVSRKDVSR</sequence>
<keyword evidence="1" id="KW-0472">Membrane</keyword>
<accession>A0ABP5QX61</accession>
<proteinExistence type="predicted"/>
<feature type="transmembrane region" description="Helical" evidence="1">
    <location>
        <begin position="51"/>
        <end position="75"/>
    </location>
</feature>
<gene>
    <name evidence="2" type="ORF">GCM10010430_30690</name>
</gene>
<protein>
    <submittedName>
        <fullName evidence="2">Membrane protein</fullName>
    </submittedName>
</protein>
<name>A0ABP5QX61_9ACTN</name>
<keyword evidence="1" id="KW-1133">Transmembrane helix</keyword>
<dbReference type="EMBL" id="BAAATR010000011">
    <property type="protein sequence ID" value="GAA2246497.1"/>
    <property type="molecule type" value="Genomic_DNA"/>
</dbReference>
<feature type="transmembrane region" description="Helical" evidence="1">
    <location>
        <begin position="82"/>
        <end position="101"/>
    </location>
</feature>
<dbReference type="Pfam" id="PF03988">
    <property type="entry name" value="DUF347"/>
    <property type="match status" value="4"/>
</dbReference>
<evidence type="ECO:0000256" key="1">
    <source>
        <dbReference type="SAM" id="Phobius"/>
    </source>
</evidence>
<dbReference type="InterPro" id="IPR007136">
    <property type="entry name" value="DUF347"/>
</dbReference>
<evidence type="ECO:0000313" key="2">
    <source>
        <dbReference type="EMBL" id="GAA2246497.1"/>
    </source>
</evidence>
<evidence type="ECO:0000313" key="3">
    <source>
        <dbReference type="Proteomes" id="UP001500305"/>
    </source>
</evidence>
<comment type="caution">
    <text evidence="2">The sequence shown here is derived from an EMBL/GenBank/DDBJ whole genome shotgun (WGS) entry which is preliminary data.</text>
</comment>
<feature type="transmembrane region" description="Helical" evidence="1">
    <location>
        <begin position="207"/>
        <end position="226"/>
    </location>
</feature>
<organism evidence="2 3">
    <name type="scientific">Kitasatospora cystarginea</name>
    <dbReference type="NCBI Taxonomy" id="58350"/>
    <lineage>
        <taxon>Bacteria</taxon>
        <taxon>Bacillati</taxon>
        <taxon>Actinomycetota</taxon>
        <taxon>Actinomycetes</taxon>
        <taxon>Kitasatosporales</taxon>
        <taxon>Streptomycetaceae</taxon>
        <taxon>Kitasatospora</taxon>
    </lineage>
</organism>
<reference evidence="3" key="1">
    <citation type="journal article" date="2019" name="Int. J. Syst. Evol. Microbiol.">
        <title>The Global Catalogue of Microorganisms (GCM) 10K type strain sequencing project: providing services to taxonomists for standard genome sequencing and annotation.</title>
        <authorList>
            <consortium name="The Broad Institute Genomics Platform"/>
            <consortium name="The Broad Institute Genome Sequencing Center for Infectious Disease"/>
            <person name="Wu L."/>
            <person name="Ma J."/>
        </authorList>
    </citation>
    <scope>NUCLEOTIDE SEQUENCE [LARGE SCALE GENOMIC DNA]</scope>
    <source>
        <strain evidence="3">JCM 7356</strain>
    </source>
</reference>
<dbReference type="RefSeq" id="WP_344636915.1">
    <property type="nucleotide sequence ID" value="NZ_BAAATR010000011.1"/>
</dbReference>
<keyword evidence="3" id="KW-1185">Reference proteome</keyword>